<evidence type="ECO:0000259" key="1">
    <source>
        <dbReference type="Pfam" id="PF17775"/>
    </source>
</evidence>
<dbReference type="Pfam" id="PF17775">
    <property type="entry name" value="YchJ_M-like"/>
    <property type="match status" value="1"/>
</dbReference>
<dbReference type="InterPro" id="IPR048469">
    <property type="entry name" value="YchJ-like_M"/>
</dbReference>
<feature type="domain" description="YchJ-like middle NTF2-like" evidence="1">
    <location>
        <begin position="1"/>
        <end position="95"/>
    </location>
</feature>
<dbReference type="AlphaFoldDB" id="A0A5K7SBT6"/>
<evidence type="ECO:0000313" key="3">
    <source>
        <dbReference type="Proteomes" id="UP001193389"/>
    </source>
</evidence>
<organism evidence="2 3">
    <name type="scientific">Aquipluma nitroreducens</name>
    <dbReference type="NCBI Taxonomy" id="2010828"/>
    <lineage>
        <taxon>Bacteria</taxon>
        <taxon>Pseudomonadati</taxon>
        <taxon>Bacteroidota</taxon>
        <taxon>Bacteroidia</taxon>
        <taxon>Marinilabiliales</taxon>
        <taxon>Prolixibacteraceae</taxon>
        <taxon>Aquipluma</taxon>
    </lineage>
</organism>
<name>A0A5K7SBT6_9BACT</name>
<proteinExistence type="predicted"/>
<keyword evidence="3" id="KW-1185">Reference proteome</keyword>
<reference evidence="2" key="1">
    <citation type="journal article" date="2020" name="Int. J. Syst. Evol. Microbiol.">
        <title>Aquipluma nitroreducens gen. nov. sp. nov., a novel facultatively anaerobic bacterium isolated from a freshwater lake.</title>
        <authorList>
            <person name="Watanabe M."/>
            <person name="Kojima H."/>
            <person name="Fukui M."/>
        </authorList>
    </citation>
    <scope>NUCLEOTIDE SEQUENCE</scope>
    <source>
        <strain evidence="2">MeG22</strain>
    </source>
</reference>
<dbReference type="Gene3D" id="3.10.450.50">
    <property type="match status" value="1"/>
</dbReference>
<dbReference type="KEGG" id="anf:AQPE_3205"/>
<accession>A0A5K7SBT6</accession>
<dbReference type="EMBL" id="AP018694">
    <property type="protein sequence ID" value="BBE19032.1"/>
    <property type="molecule type" value="Genomic_DNA"/>
</dbReference>
<protein>
    <submittedName>
        <fullName evidence="2">UPF0225 protein YchJ</fullName>
    </submittedName>
</protein>
<dbReference type="InterPro" id="IPR032710">
    <property type="entry name" value="NTF2-like_dom_sf"/>
</dbReference>
<dbReference type="SUPFAM" id="SSF54427">
    <property type="entry name" value="NTF2-like"/>
    <property type="match status" value="1"/>
</dbReference>
<gene>
    <name evidence="2" type="ORF">AQPE_3205</name>
</gene>
<sequence length="98" mass="11493">MRSRYTAFTQANIDYLMRSHSIKTRPIKERKSIEKWAKSVVWMGLSILQVQAGEANDEIGYVEFKALYLENGKPQQIHEKSLFQRENGKWVYVSGVHF</sequence>
<dbReference type="Proteomes" id="UP001193389">
    <property type="component" value="Chromosome"/>
</dbReference>
<evidence type="ECO:0000313" key="2">
    <source>
        <dbReference type="EMBL" id="BBE19032.1"/>
    </source>
</evidence>